<protein>
    <submittedName>
        <fullName evidence="2">AraC family transcriptional regulator</fullName>
    </submittedName>
</protein>
<dbReference type="PANTHER" id="PTHR36444">
    <property type="entry name" value="TRANSCRIPTIONAL REGULATOR PROTEIN YOBU-RELATED"/>
    <property type="match status" value="1"/>
</dbReference>
<dbReference type="SUPFAM" id="SSF55136">
    <property type="entry name" value="Probable bacterial effector-binding domain"/>
    <property type="match status" value="1"/>
</dbReference>
<dbReference type="EMBL" id="WJNH01000007">
    <property type="protein sequence ID" value="MRG87196.1"/>
    <property type="molecule type" value="Genomic_DNA"/>
</dbReference>
<dbReference type="Pfam" id="PF14526">
    <property type="entry name" value="Cass2"/>
    <property type="match status" value="1"/>
</dbReference>
<dbReference type="PROSITE" id="PS51257">
    <property type="entry name" value="PROKAR_LIPOPROTEIN"/>
    <property type="match status" value="1"/>
</dbReference>
<dbReference type="SMART" id="SM00871">
    <property type="entry name" value="AraC_E_bind"/>
    <property type="match status" value="1"/>
</dbReference>
<keyword evidence="3" id="KW-1185">Reference proteome</keyword>
<name>A0A6G1X8G4_9BACI</name>
<dbReference type="OrthoDB" id="2593454at2"/>
<dbReference type="InterPro" id="IPR011256">
    <property type="entry name" value="Reg_factor_effector_dom_sf"/>
</dbReference>
<reference evidence="2 3" key="1">
    <citation type="submission" date="2019-11" db="EMBL/GenBank/DDBJ databases">
        <authorList>
            <person name="Li J."/>
        </authorList>
    </citation>
    <scope>NUCLEOTIDE SEQUENCE [LARGE SCALE GENOMIC DNA]</scope>
    <source>
        <strain evidence="2 3">J4</strain>
    </source>
</reference>
<sequence>MINQRVVELNQLQVIGMSCDTTMDEKDTKVPRLVNEFHSEYIHEVRNRINAPKSFGIFIDPPNWDPETEAFTWIAGVEVTDLEQIPKGMVGKTIPAHKYVVLDYHPQTDDINPYQFIHNWLKDAGYEQTGNFGFSVYHPYTGEDTAYSLHIPIK</sequence>
<dbReference type="InterPro" id="IPR010499">
    <property type="entry name" value="AraC_E-bd"/>
</dbReference>
<dbReference type="AlphaFoldDB" id="A0A6G1X8G4"/>
<feature type="domain" description="AraC effector-binding" evidence="1">
    <location>
        <begin position="2"/>
        <end position="154"/>
    </location>
</feature>
<accession>A0A6G1X8G4</accession>
<evidence type="ECO:0000313" key="3">
    <source>
        <dbReference type="Proteomes" id="UP000480185"/>
    </source>
</evidence>
<organism evidence="2 3">
    <name type="scientific">Salinibacillus xinjiangensis</name>
    <dbReference type="NCBI Taxonomy" id="1229268"/>
    <lineage>
        <taxon>Bacteria</taxon>
        <taxon>Bacillati</taxon>
        <taxon>Bacillota</taxon>
        <taxon>Bacilli</taxon>
        <taxon>Bacillales</taxon>
        <taxon>Bacillaceae</taxon>
        <taxon>Salinibacillus</taxon>
    </lineage>
</organism>
<dbReference type="PANTHER" id="PTHR36444:SF2">
    <property type="entry name" value="TRANSCRIPTIONAL REGULATOR PROTEIN YOBU-RELATED"/>
    <property type="match status" value="1"/>
</dbReference>
<dbReference type="InterPro" id="IPR053182">
    <property type="entry name" value="YobU-like_regulator"/>
</dbReference>
<dbReference type="Proteomes" id="UP000480185">
    <property type="component" value="Unassembled WGS sequence"/>
</dbReference>
<evidence type="ECO:0000313" key="2">
    <source>
        <dbReference type="EMBL" id="MRG87196.1"/>
    </source>
</evidence>
<dbReference type="InterPro" id="IPR029441">
    <property type="entry name" value="Cass2"/>
</dbReference>
<evidence type="ECO:0000259" key="1">
    <source>
        <dbReference type="SMART" id="SM00871"/>
    </source>
</evidence>
<gene>
    <name evidence="2" type="ORF">GH754_12845</name>
</gene>
<dbReference type="RefSeq" id="WP_153729067.1">
    <property type="nucleotide sequence ID" value="NZ_WJNH01000007.1"/>
</dbReference>
<proteinExistence type="predicted"/>
<dbReference type="Gene3D" id="3.20.80.10">
    <property type="entry name" value="Regulatory factor, effector binding domain"/>
    <property type="match status" value="1"/>
</dbReference>
<comment type="caution">
    <text evidence="2">The sequence shown here is derived from an EMBL/GenBank/DDBJ whole genome shotgun (WGS) entry which is preliminary data.</text>
</comment>